<name>A0A5N6P3T7_9ASTR</name>
<gene>
    <name evidence="1" type="ORF">E3N88_14185</name>
</gene>
<comment type="caution">
    <text evidence="1">The sequence shown here is derived from an EMBL/GenBank/DDBJ whole genome shotgun (WGS) entry which is preliminary data.</text>
</comment>
<dbReference type="AlphaFoldDB" id="A0A5N6P3T7"/>
<dbReference type="Proteomes" id="UP000326396">
    <property type="component" value="Linkage Group LG15"/>
</dbReference>
<proteinExistence type="predicted"/>
<reference evidence="1 2" key="1">
    <citation type="submission" date="2019-05" db="EMBL/GenBank/DDBJ databases">
        <title>Mikania micrantha, genome provides insights into the molecular mechanism of rapid growth.</title>
        <authorList>
            <person name="Liu B."/>
        </authorList>
    </citation>
    <scope>NUCLEOTIDE SEQUENCE [LARGE SCALE GENOMIC DNA]</scope>
    <source>
        <strain evidence="1">NLD-2019</strain>
        <tissue evidence="1">Leaf</tissue>
    </source>
</reference>
<keyword evidence="2" id="KW-1185">Reference proteome</keyword>
<sequence length="260" mass="29033">MTPFIPTIAAVGTSGAPVPKDPSLYSDEDYKKMEQMYEGFEDVKENKKGMLKQNFCQENNEKMASQYPRARRGTLGTLEIPIAVRDGWAWEIESRNPSRYAESIWDSLGDPRSQGKNPKHPSPTCTCEKLLTTIPGAPKSCLGFILAFLNLQSAYQMEIDAQEPRPSSVPSGSTALYAPIHNPPYQNYQPIYHSTSTPIVTFPETSTPSTSYSNPFTNTTPLLTSSQGAFMAEETNYFHMCQEYLDGIPANDLEEMDINY</sequence>
<evidence type="ECO:0000313" key="1">
    <source>
        <dbReference type="EMBL" id="KAD5802825.1"/>
    </source>
</evidence>
<accession>A0A5N6P3T7</accession>
<evidence type="ECO:0000313" key="2">
    <source>
        <dbReference type="Proteomes" id="UP000326396"/>
    </source>
</evidence>
<dbReference type="EMBL" id="SZYD01000007">
    <property type="protein sequence ID" value="KAD5802825.1"/>
    <property type="molecule type" value="Genomic_DNA"/>
</dbReference>
<dbReference type="OrthoDB" id="1931687at2759"/>
<protein>
    <submittedName>
        <fullName evidence="1">Uncharacterized protein</fullName>
    </submittedName>
</protein>
<organism evidence="1 2">
    <name type="scientific">Mikania micrantha</name>
    <name type="common">bitter vine</name>
    <dbReference type="NCBI Taxonomy" id="192012"/>
    <lineage>
        <taxon>Eukaryota</taxon>
        <taxon>Viridiplantae</taxon>
        <taxon>Streptophyta</taxon>
        <taxon>Embryophyta</taxon>
        <taxon>Tracheophyta</taxon>
        <taxon>Spermatophyta</taxon>
        <taxon>Magnoliopsida</taxon>
        <taxon>eudicotyledons</taxon>
        <taxon>Gunneridae</taxon>
        <taxon>Pentapetalae</taxon>
        <taxon>asterids</taxon>
        <taxon>campanulids</taxon>
        <taxon>Asterales</taxon>
        <taxon>Asteraceae</taxon>
        <taxon>Asteroideae</taxon>
        <taxon>Heliantheae alliance</taxon>
        <taxon>Eupatorieae</taxon>
        <taxon>Mikania</taxon>
    </lineage>
</organism>